<evidence type="ECO:0000256" key="1">
    <source>
        <dbReference type="SAM" id="MobiDB-lite"/>
    </source>
</evidence>
<dbReference type="InParanoid" id="Q23606"/>
<feature type="region of interest" description="Disordered" evidence="1">
    <location>
        <begin position="36"/>
        <end position="145"/>
    </location>
</feature>
<dbReference type="CTD" id="180636"/>
<dbReference type="GeneID" id="180636"/>
<keyword evidence="2" id="KW-0732">Signal</keyword>
<dbReference type="PIR" id="T28012">
    <property type="entry name" value="T28012"/>
</dbReference>
<keyword evidence="4" id="KW-1185">Reference proteome</keyword>
<organism evidence="3 4">
    <name type="scientific">Caenorhabditis elegans</name>
    <dbReference type="NCBI Taxonomy" id="6239"/>
    <lineage>
        <taxon>Eukaryota</taxon>
        <taxon>Metazoa</taxon>
        <taxon>Ecdysozoa</taxon>
        <taxon>Nematoda</taxon>
        <taxon>Chromadorea</taxon>
        <taxon>Rhabditida</taxon>
        <taxon>Rhabditina</taxon>
        <taxon>Rhabditomorpha</taxon>
        <taxon>Rhabditoidea</taxon>
        <taxon>Rhabditidae</taxon>
        <taxon>Peloderinae</taxon>
        <taxon>Caenorhabditis</taxon>
    </lineage>
</organism>
<dbReference type="RefSeq" id="NP_508595.2">
    <property type="nucleotide sequence ID" value="NM_076194.4"/>
</dbReference>
<dbReference type="UCSC" id="ZK813.1.2">
    <property type="organism name" value="c. elegans"/>
</dbReference>
<accession>Q23606</accession>
<dbReference type="AlphaFoldDB" id="Q23606"/>
<dbReference type="Proteomes" id="UP000001940">
    <property type="component" value="Chromosome X"/>
</dbReference>
<dbReference type="eggNOG" id="ENOG502TIKE">
    <property type="taxonomic scope" value="Eukaryota"/>
</dbReference>
<feature type="compositionally biased region" description="Low complexity" evidence="1">
    <location>
        <begin position="82"/>
        <end position="92"/>
    </location>
</feature>
<dbReference type="STRING" id="6239.ZK813.1.2"/>
<feature type="chain" id="PRO_5004201496" evidence="2">
    <location>
        <begin position="17"/>
        <end position="145"/>
    </location>
</feature>
<dbReference type="EMBL" id="BX284606">
    <property type="protein sequence ID" value="CCD63034.1"/>
    <property type="molecule type" value="Genomic_DNA"/>
</dbReference>
<feature type="compositionally biased region" description="Basic residues" evidence="1">
    <location>
        <begin position="44"/>
        <end position="68"/>
    </location>
</feature>
<dbReference type="Bgee" id="WBGene00022820">
    <property type="expression patterns" value="Expressed in adult organism and 3 other cell types or tissues"/>
</dbReference>
<proteinExistence type="predicted"/>
<dbReference type="AGR" id="WB:WBGene00022820"/>
<protein>
    <submittedName>
        <fullName evidence="3">FIP (Fungus-Induced Protein) Related</fullName>
    </submittedName>
</protein>
<evidence type="ECO:0000313" key="5">
    <source>
        <dbReference type="WormBase" id="ZK813.1"/>
    </source>
</evidence>
<name>Q23606_CAEEL</name>
<dbReference type="OMA" id="NMANEPP"/>
<feature type="compositionally biased region" description="Basic and acidic residues" evidence="1">
    <location>
        <begin position="69"/>
        <end position="81"/>
    </location>
</feature>
<dbReference type="HOGENOM" id="CLU_126736_0_0_1"/>
<dbReference type="SMR" id="Q23606"/>
<gene>
    <name evidence="3" type="ORF">CELE_ZK813.1</name>
    <name evidence="3 5" type="ORF">ZK813.1</name>
</gene>
<dbReference type="PaxDb" id="6239-ZK813.1.1"/>
<dbReference type="KEGG" id="cel:CELE_ZK813.1"/>
<sequence length="145" mass="15830">MKLLIVLLALIAVVVASSYGAQNDYPTDVGYGNPGYDNGNPFYKPRKHHRRRHGRRGRHGRHGRHGRRHSDSSDSSSESRSRSSSGSSSSESRSYERDYYYVPRWPTAPSYGNTGNDVPAGTAYGSPANDPPAPAPYGTNTFGGK</sequence>
<dbReference type="PeptideAtlas" id="Q23606"/>
<dbReference type="WormBase" id="ZK813.1">
    <property type="protein sequence ID" value="CE33752"/>
    <property type="gene ID" value="WBGene00022820"/>
</dbReference>
<dbReference type="OrthoDB" id="10409355at2759"/>
<evidence type="ECO:0000256" key="2">
    <source>
        <dbReference type="SAM" id="SignalP"/>
    </source>
</evidence>
<reference evidence="3 4" key="1">
    <citation type="journal article" date="1998" name="Science">
        <title>Genome sequence of the nematode C. elegans: a platform for investigating biology.</title>
        <authorList>
            <consortium name="The C. elegans sequencing consortium"/>
            <person name="Sulson J.E."/>
            <person name="Waterston R."/>
        </authorList>
    </citation>
    <scope>NUCLEOTIDE SEQUENCE [LARGE SCALE GENOMIC DNA]</scope>
    <source>
        <strain evidence="3 4">Bristol N2</strain>
    </source>
</reference>
<evidence type="ECO:0000313" key="4">
    <source>
        <dbReference type="Proteomes" id="UP000001940"/>
    </source>
</evidence>
<dbReference type="FunCoup" id="Q23606">
    <property type="interactions" value="60"/>
</dbReference>
<evidence type="ECO:0000313" key="3">
    <source>
        <dbReference type="EMBL" id="CCD63034.1"/>
    </source>
</evidence>
<feature type="signal peptide" evidence="2">
    <location>
        <begin position="1"/>
        <end position="16"/>
    </location>
</feature>